<evidence type="ECO:0000313" key="3">
    <source>
        <dbReference type="Proteomes" id="UP000516314"/>
    </source>
</evidence>
<accession>A0A7G2EA64</accession>
<feature type="compositionally biased region" description="Basic and acidic residues" evidence="1">
    <location>
        <begin position="43"/>
        <end position="53"/>
    </location>
</feature>
<evidence type="ECO:0000256" key="1">
    <source>
        <dbReference type="SAM" id="MobiDB-lite"/>
    </source>
</evidence>
<proteinExistence type="predicted"/>
<name>A0A7G2EA64_ARATH</name>
<dbReference type="EMBL" id="LR881467">
    <property type="protein sequence ID" value="CAD5318291.1"/>
    <property type="molecule type" value="Genomic_DNA"/>
</dbReference>
<dbReference type="AlphaFoldDB" id="A0A7G2EA64"/>
<protein>
    <submittedName>
        <fullName evidence="2">(thale cress) hypothetical protein</fullName>
    </submittedName>
</protein>
<reference evidence="2 3" key="1">
    <citation type="submission" date="2020-09" db="EMBL/GenBank/DDBJ databases">
        <authorList>
            <person name="Ashkenazy H."/>
        </authorList>
    </citation>
    <scope>NUCLEOTIDE SEQUENCE [LARGE SCALE GENOMIC DNA]</scope>
    <source>
        <strain evidence="3">cv. Cdm-0</strain>
    </source>
</reference>
<sequence length="64" mass="6920">METSALEATNVENAFVEVLTQIHHIVRKKVMEAASESTNVPSKGEKINVGKDVSDVKKGGYCSN</sequence>
<dbReference type="Proteomes" id="UP000516314">
    <property type="component" value="Chromosome 2"/>
</dbReference>
<organism evidence="2 3">
    <name type="scientific">Arabidopsis thaliana</name>
    <name type="common">Mouse-ear cress</name>
    <dbReference type="NCBI Taxonomy" id="3702"/>
    <lineage>
        <taxon>Eukaryota</taxon>
        <taxon>Viridiplantae</taxon>
        <taxon>Streptophyta</taxon>
        <taxon>Embryophyta</taxon>
        <taxon>Tracheophyta</taxon>
        <taxon>Spermatophyta</taxon>
        <taxon>Magnoliopsida</taxon>
        <taxon>eudicotyledons</taxon>
        <taxon>Gunneridae</taxon>
        <taxon>Pentapetalae</taxon>
        <taxon>rosids</taxon>
        <taxon>malvids</taxon>
        <taxon>Brassicales</taxon>
        <taxon>Brassicaceae</taxon>
        <taxon>Camelineae</taxon>
        <taxon>Arabidopsis</taxon>
    </lineage>
</organism>
<gene>
    <name evidence="2" type="ORF">AT9943_LOCUS6527</name>
</gene>
<evidence type="ECO:0000313" key="2">
    <source>
        <dbReference type="EMBL" id="CAD5318291.1"/>
    </source>
</evidence>
<feature type="region of interest" description="Disordered" evidence="1">
    <location>
        <begin position="33"/>
        <end position="53"/>
    </location>
</feature>